<keyword evidence="2" id="KW-0808">Transferase</keyword>
<feature type="domain" description="Polyketide synthase-like methyltransferase" evidence="4">
    <location>
        <begin position="60"/>
        <end position="271"/>
    </location>
</feature>
<comment type="caution">
    <text evidence="5">The sequence shown here is derived from an EMBL/GenBank/DDBJ whole genome shotgun (WGS) entry which is preliminary data.</text>
</comment>
<dbReference type="CDD" id="cd02440">
    <property type="entry name" value="AdoMet_MTases"/>
    <property type="match status" value="1"/>
</dbReference>
<dbReference type="Gene3D" id="3.40.50.150">
    <property type="entry name" value="Vaccinia Virus protein VP39"/>
    <property type="match status" value="1"/>
</dbReference>
<evidence type="ECO:0000256" key="3">
    <source>
        <dbReference type="ARBA" id="ARBA00022691"/>
    </source>
</evidence>
<protein>
    <submittedName>
        <fullName evidence="5">Methyltransferase type 11</fullName>
    </submittedName>
</protein>
<reference evidence="5" key="1">
    <citation type="submission" date="2021-01" db="EMBL/GenBank/DDBJ databases">
        <title>Whole genome shotgun sequence of Sphaerisporangium rufum NBRC 109079.</title>
        <authorList>
            <person name="Komaki H."/>
            <person name="Tamura T."/>
        </authorList>
    </citation>
    <scope>NUCLEOTIDE SEQUENCE</scope>
    <source>
        <strain evidence="5">NBRC 109079</strain>
    </source>
</reference>
<gene>
    <name evidence="5" type="ORF">Sru01_25420</name>
</gene>
<dbReference type="GO" id="GO:0032259">
    <property type="term" value="P:methylation"/>
    <property type="evidence" value="ECO:0007669"/>
    <property type="project" value="UniProtKB-KW"/>
</dbReference>
<keyword evidence="1 5" id="KW-0489">Methyltransferase</keyword>
<dbReference type="PANTHER" id="PTHR44068">
    <property type="entry name" value="ZGC:194242"/>
    <property type="match status" value="1"/>
</dbReference>
<dbReference type="InterPro" id="IPR020803">
    <property type="entry name" value="MeTfrase_dom"/>
</dbReference>
<accession>A0A919R393</accession>
<sequence>MDAAGPDTTAERVGRFFDEKGDVLGDLMGGNVHFGYWLGPDDDSTFAEAADRLTDHMIDMLRPRPGDRVLDLGCGRGRPAVRLAQAAEVEVVGISVSRRDVAAATALARAEGVADRVTFRYADAMNPPFTAGSFDRVWAVESMLYMPDRLQVLRNIAALLRPGGRLALCDISETPPETAEDRAVLEGILREWEVHSLARFDDYPRLIAAAGLRLTDIVDVSDRTRYSPDRVVELFQRLVAGSGIPVESVDLPMELWDRSFAAFERMGYLIAAAERAG</sequence>
<dbReference type="AlphaFoldDB" id="A0A919R393"/>
<evidence type="ECO:0000256" key="1">
    <source>
        <dbReference type="ARBA" id="ARBA00022603"/>
    </source>
</evidence>
<keyword evidence="3" id="KW-0949">S-adenosyl-L-methionine</keyword>
<evidence type="ECO:0000256" key="2">
    <source>
        <dbReference type="ARBA" id="ARBA00022679"/>
    </source>
</evidence>
<dbReference type="PANTHER" id="PTHR44068:SF11">
    <property type="entry name" value="GERANYL DIPHOSPHATE 2-C-METHYLTRANSFERASE"/>
    <property type="match status" value="1"/>
</dbReference>
<evidence type="ECO:0000259" key="4">
    <source>
        <dbReference type="SMART" id="SM00828"/>
    </source>
</evidence>
<evidence type="ECO:0000313" key="6">
    <source>
        <dbReference type="Proteomes" id="UP000655287"/>
    </source>
</evidence>
<dbReference type="SUPFAM" id="SSF53335">
    <property type="entry name" value="S-adenosyl-L-methionine-dependent methyltransferases"/>
    <property type="match status" value="1"/>
</dbReference>
<dbReference type="InterPro" id="IPR050447">
    <property type="entry name" value="Erg6_SMT_methyltransf"/>
</dbReference>
<dbReference type="GO" id="GO:0008168">
    <property type="term" value="F:methyltransferase activity"/>
    <property type="evidence" value="ECO:0007669"/>
    <property type="project" value="UniProtKB-KW"/>
</dbReference>
<dbReference type="InterPro" id="IPR041698">
    <property type="entry name" value="Methyltransf_25"/>
</dbReference>
<dbReference type="InterPro" id="IPR029063">
    <property type="entry name" value="SAM-dependent_MTases_sf"/>
</dbReference>
<dbReference type="Pfam" id="PF13649">
    <property type="entry name" value="Methyltransf_25"/>
    <property type="match status" value="1"/>
</dbReference>
<organism evidence="5 6">
    <name type="scientific">Sphaerisporangium rufum</name>
    <dbReference type="NCBI Taxonomy" id="1381558"/>
    <lineage>
        <taxon>Bacteria</taxon>
        <taxon>Bacillati</taxon>
        <taxon>Actinomycetota</taxon>
        <taxon>Actinomycetes</taxon>
        <taxon>Streptosporangiales</taxon>
        <taxon>Streptosporangiaceae</taxon>
        <taxon>Sphaerisporangium</taxon>
    </lineage>
</organism>
<name>A0A919R393_9ACTN</name>
<dbReference type="EMBL" id="BOOU01000036">
    <property type="protein sequence ID" value="GII77560.1"/>
    <property type="molecule type" value="Genomic_DNA"/>
</dbReference>
<keyword evidence="6" id="KW-1185">Reference proteome</keyword>
<evidence type="ECO:0000313" key="5">
    <source>
        <dbReference type="EMBL" id="GII77560.1"/>
    </source>
</evidence>
<proteinExistence type="predicted"/>
<dbReference type="SMART" id="SM00828">
    <property type="entry name" value="PKS_MT"/>
    <property type="match status" value="1"/>
</dbReference>
<dbReference type="Proteomes" id="UP000655287">
    <property type="component" value="Unassembled WGS sequence"/>
</dbReference>